<reference evidence="1" key="1">
    <citation type="submission" date="2021-02" db="EMBL/GenBank/DDBJ databases">
        <title>Comparative genomics reveals that relaxation of natural selection precedes convergent phenotypic evolution of cavefish.</title>
        <authorList>
            <person name="Peng Z."/>
        </authorList>
    </citation>
    <scope>NUCLEOTIDE SEQUENCE</scope>
    <source>
        <tissue evidence="1">Muscle</tissue>
    </source>
</reference>
<comment type="caution">
    <text evidence="1">The sequence shown here is derived from an EMBL/GenBank/DDBJ whole genome shotgun (WGS) entry which is preliminary data.</text>
</comment>
<dbReference type="EMBL" id="JAFHDT010000016">
    <property type="protein sequence ID" value="KAI7798591.1"/>
    <property type="molecule type" value="Genomic_DNA"/>
</dbReference>
<evidence type="ECO:0000313" key="2">
    <source>
        <dbReference type="Proteomes" id="UP001059041"/>
    </source>
</evidence>
<keyword evidence="2" id="KW-1185">Reference proteome</keyword>
<sequence>MIPSYESQTRNICLDFSLMPFWIFYEREEQKCFSRSPDPKRCFICFRLMDSFLVDVTDICWERMMWSLTLIW</sequence>
<evidence type="ECO:0000313" key="1">
    <source>
        <dbReference type="EMBL" id="KAI7798591.1"/>
    </source>
</evidence>
<gene>
    <name evidence="1" type="ORF">IRJ41_008422</name>
</gene>
<name>A0A9W7TLH9_TRIRA</name>
<accession>A0A9W7TLH9</accession>
<protein>
    <submittedName>
        <fullName evidence="1">Uncharacterized protein</fullName>
    </submittedName>
</protein>
<organism evidence="1 2">
    <name type="scientific">Triplophysa rosa</name>
    <name type="common">Cave loach</name>
    <dbReference type="NCBI Taxonomy" id="992332"/>
    <lineage>
        <taxon>Eukaryota</taxon>
        <taxon>Metazoa</taxon>
        <taxon>Chordata</taxon>
        <taxon>Craniata</taxon>
        <taxon>Vertebrata</taxon>
        <taxon>Euteleostomi</taxon>
        <taxon>Actinopterygii</taxon>
        <taxon>Neopterygii</taxon>
        <taxon>Teleostei</taxon>
        <taxon>Ostariophysi</taxon>
        <taxon>Cypriniformes</taxon>
        <taxon>Nemacheilidae</taxon>
        <taxon>Triplophysa</taxon>
    </lineage>
</organism>
<proteinExistence type="predicted"/>
<dbReference type="AlphaFoldDB" id="A0A9W7TLH9"/>
<dbReference type="Proteomes" id="UP001059041">
    <property type="component" value="Linkage Group LG16"/>
</dbReference>